<name>A0A914MP56_MELIC</name>
<dbReference type="AlphaFoldDB" id="A0A914MP56"/>
<dbReference type="GO" id="GO:0043022">
    <property type="term" value="F:ribosome binding"/>
    <property type="evidence" value="ECO:0007669"/>
    <property type="project" value="TreeGrafter"/>
</dbReference>
<dbReference type="PANTHER" id="PTHR12566:SF17">
    <property type="entry name" value="CYTOPLASMIC POLYADENYLATION ELEMENT-BINDING PROTEIN 1"/>
    <property type="match status" value="1"/>
</dbReference>
<dbReference type="Proteomes" id="UP000887563">
    <property type="component" value="Unplaced"/>
</dbReference>
<sequence>MPRPSSFLDPRRTIFIGELPRPTKASELVFVLESLYGLVCYAGIDVDPEMKYPKGAARVTFNTFKSYVAGMAGRFVNIPHSYFWFTFAFIFVINFFTFRSMLYCSETAKMGFPPF</sequence>
<reference evidence="3" key="1">
    <citation type="submission" date="2022-11" db="UniProtKB">
        <authorList>
            <consortium name="WormBaseParasite"/>
        </authorList>
    </citation>
    <scope>IDENTIFICATION</scope>
</reference>
<dbReference type="WBParaSite" id="Minc3s02322g29457">
    <property type="protein sequence ID" value="Minc3s02322g29457"/>
    <property type="gene ID" value="Minc3s02322g29457"/>
</dbReference>
<dbReference type="GO" id="GO:0008135">
    <property type="term" value="F:translation factor activity, RNA binding"/>
    <property type="evidence" value="ECO:0007669"/>
    <property type="project" value="TreeGrafter"/>
</dbReference>
<evidence type="ECO:0000313" key="2">
    <source>
        <dbReference type="Proteomes" id="UP000887563"/>
    </source>
</evidence>
<keyword evidence="1" id="KW-1133">Transmembrane helix</keyword>
<keyword evidence="1" id="KW-0812">Transmembrane</keyword>
<dbReference type="GO" id="GO:0005737">
    <property type="term" value="C:cytoplasm"/>
    <property type="evidence" value="ECO:0007669"/>
    <property type="project" value="TreeGrafter"/>
</dbReference>
<feature type="transmembrane region" description="Helical" evidence="1">
    <location>
        <begin position="82"/>
        <end position="102"/>
    </location>
</feature>
<keyword evidence="1" id="KW-0472">Membrane</keyword>
<dbReference type="Gene3D" id="3.30.70.330">
    <property type="match status" value="1"/>
</dbReference>
<proteinExistence type="predicted"/>
<dbReference type="GO" id="GO:0000900">
    <property type="term" value="F:mRNA regulatory element binding translation repressor activity"/>
    <property type="evidence" value="ECO:0007669"/>
    <property type="project" value="TreeGrafter"/>
</dbReference>
<dbReference type="PANTHER" id="PTHR12566">
    <property type="entry name" value="CYTOPLASMIC POLYADENYLATION ELEMENT BINDING PROTEIN CPEB"/>
    <property type="match status" value="1"/>
</dbReference>
<keyword evidence="2" id="KW-1185">Reference proteome</keyword>
<dbReference type="InterPro" id="IPR034819">
    <property type="entry name" value="CPEB"/>
</dbReference>
<dbReference type="InterPro" id="IPR035979">
    <property type="entry name" value="RBD_domain_sf"/>
</dbReference>
<dbReference type="GO" id="GO:2000766">
    <property type="term" value="P:negative regulation of cytoplasmic translation"/>
    <property type="evidence" value="ECO:0007669"/>
    <property type="project" value="TreeGrafter"/>
</dbReference>
<protein>
    <submittedName>
        <fullName evidence="3">RRM domain-containing protein</fullName>
    </submittedName>
</protein>
<evidence type="ECO:0000256" key="1">
    <source>
        <dbReference type="SAM" id="Phobius"/>
    </source>
</evidence>
<dbReference type="GO" id="GO:0043005">
    <property type="term" value="C:neuron projection"/>
    <property type="evidence" value="ECO:0007669"/>
    <property type="project" value="TreeGrafter"/>
</dbReference>
<dbReference type="InterPro" id="IPR012677">
    <property type="entry name" value="Nucleotide-bd_a/b_plait_sf"/>
</dbReference>
<dbReference type="GO" id="GO:0005634">
    <property type="term" value="C:nucleus"/>
    <property type="evidence" value="ECO:0007669"/>
    <property type="project" value="TreeGrafter"/>
</dbReference>
<accession>A0A914MP56</accession>
<evidence type="ECO:0000313" key="3">
    <source>
        <dbReference type="WBParaSite" id="Minc3s02322g29457"/>
    </source>
</evidence>
<dbReference type="GO" id="GO:0003730">
    <property type="term" value="F:mRNA 3'-UTR binding"/>
    <property type="evidence" value="ECO:0007669"/>
    <property type="project" value="InterPro"/>
</dbReference>
<dbReference type="GO" id="GO:0045202">
    <property type="term" value="C:synapse"/>
    <property type="evidence" value="ECO:0007669"/>
    <property type="project" value="TreeGrafter"/>
</dbReference>
<dbReference type="SUPFAM" id="SSF54928">
    <property type="entry name" value="RNA-binding domain, RBD"/>
    <property type="match status" value="1"/>
</dbReference>
<organism evidence="2 3">
    <name type="scientific">Meloidogyne incognita</name>
    <name type="common">Southern root-knot nematode worm</name>
    <name type="synonym">Oxyuris incognita</name>
    <dbReference type="NCBI Taxonomy" id="6306"/>
    <lineage>
        <taxon>Eukaryota</taxon>
        <taxon>Metazoa</taxon>
        <taxon>Ecdysozoa</taxon>
        <taxon>Nematoda</taxon>
        <taxon>Chromadorea</taxon>
        <taxon>Rhabditida</taxon>
        <taxon>Tylenchina</taxon>
        <taxon>Tylenchomorpha</taxon>
        <taxon>Tylenchoidea</taxon>
        <taxon>Meloidogynidae</taxon>
        <taxon>Meloidogyninae</taxon>
        <taxon>Meloidogyne</taxon>
        <taxon>Meloidogyne incognita group</taxon>
    </lineage>
</organism>